<name>A0A0F3GYT1_9BACT</name>
<dbReference type="EMBL" id="LACI01000350">
    <property type="protein sequence ID" value="KJU87040.1"/>
    <property type="molecule type" value="Genomic_DNA"/>
</dbReference>
<dbReference type="GO" id="GO:0030163">
    <property type="term" value="P:protein catabolic process"/>
    <property type="evidence" value="ECO:0007669"/>
    <property type="project" value="InterPro"/>
</dbReference>
<comment type="caution">
    <text evidence="2">The sequence shown here is derived from an EMBL/GenBank/DDBJ whole genome shotgun (WGS) entry which is preliminary data.</text>
</comment>
<dbReference type="Pfam" id="PF02617">
    <property type="entry name" value="ClpS"/>
    <property type="match status" value="1"/>
</dbReference>
<keyword evidence="3" id="KW-1185">Reference proteome</keyword>
<evidence type="ECO:0000313" key="3">
    <source>
        <dbReference type="Proteomes" id="UP000033423"/>
    </source>
</evidence>
<dbReference type="Proteomes" id="UP000033423">
    <property type="component" value="Unassembled WGS sequence"/>
</dbReference>
<organism evidence="2 3">
    <name type="scientific">Candidatus Magnetobacterium bavaricum</name>
    <dbReference type="NCBI Taxonomy" id="29290"/>
    <lineage>
        <taxon>Bacteria</taxon>
        <taxon>Pseudomonadati</taxon>
        <taxon>Nitrospirota</taxon>
        <taxon>Thermodesulfovibrionia</taxon>
        <taxon>Thermodesulfovibrionales</taxon>
        <taxon>Candidatus Magnetobacteriaceae</taxon>
        <taxon>Candidatus Magnetobacterium</taxon>
    </lineage>
</organism>
<dbReference type="InterPro" id="IPR014719">
    <property type="entry name" value="Ribosomal_bL12_C/ClpS-like"/>
</dbReference>
<sequence>MLQVHKSGAGLCGIYTKDIAETKVAAVHEMAKNNEFPLKCVMEEE</sequence>
<dbReference type="Gene3D" id="3.30.1390.10">
    <property type="match status" value="1"/>
</dbReference>
<evidence type="ECO:0000313" key="2">
    <source>
        <dbReference type="EMBL" id="KJU87040.1"/>
    </source>
</evidence>
<dbReference type="PATRIC" id="fig|29290.4.peg.995"/>
<dbReference type="InterPro" id="IPR003769">
    <property type="entry name" value="ClpS_core"/>
</dbReference>
<keyword evidence="2" id="KW-0378">Hydrolase</keyword>
<feature type="domain" description="Adaptor protein ClpS core" evidence="1">
    <location>
        <begin position="1"/>
        <end position="40"/>
    </location>
</feature>
<dbReference type="GO" id="GO:0006508">
    <property type="term" value="P:proteolysis"/>
    <property type="evidence" value="ECO:0007669"/>
    <property type="project" value="UniProtKB-KW"/>
</dbReference>
<accession>A0A0F3GYT1</accession>
<protein>
    <submittedName>
        <fullName evidence="2">ATP-dependent Clp protease adaptor protein ClpS</fullName>
    </submittedName>
</protein>
<dbReference type="SUPFAM" id="SSF54736">
    <property type="entry name" value="ClpS-like"/>
    <property type="match status" value="1"/>
</dbReference>
<dbReference type="AlphaFoldDB" id="A0A0F3GYT1"/>
<dbReference type="GO" id="GO:0008233">
    <property type="term" value="F:peptidase activity"/>
    <property type="evidence" value="ECO:0007669"/>
    <property type="project" value="UniProtKB-KW"/>
</dbReference>
<keyword evidence="2" id="KW-0645">Protease</keyword>
<reference evidence="2 3" key="1">
    <citation type="submission" date="2015-02" db="EMBL/GenBank/DDBJ databases">
        <title>Single-cell genomics of uncultivated deep-branching MTB reveals a conserved set of magnetosome genes.</title>
        <authorList>
            <person name="Kolinko S."/>
            <person name="Richter M."/>
            <person name="Glockner F.O."/>
            <person name="Brachmann A."/>
            <person name="Schuler D."/>
        </authorList>
    </citation>
    <scope>NUCLEOTIDE SEQUENCE [LARGE SCALE GENOMIC DNA]</scope>
    <source>
        <strain evidence="2">TM-1</strain>
    </source>
</reference>
<proteinExistence type="predicted"/>
<evidence type="ECO:0000259" key="1">
    <source>
        <dbReference type="Pfam" id="PF02617"/>
    </source>
</evidence>
<gene>
    <name evidence="2" type="ORF">MBAV_000768</name>
</gene>